<name>A0A285E8Z9_9ACTN</name>
<dbReference type="Gene3D" id="1.10.10.10">
    <property type="entry name" value="Winged helix-like DNA-binding domain superfamily/Winged helix DNA-binding domain"/>
    <property type="match status" value="1"/>
</dbReference>
<organism evidence="2 3">
    <name type="scientific">Geodermatophilus sabuli</name>
    <dbReference type="NCBI Taxonomy" id="1564158"/>
    <lineage>
        <taxon>Bacteria</taxon>
        <taxon>Bacillati</taxon>
        <taxon>Actinomycetota</taxon>
        <taxon>Actinomycetes</taxon>
        <taxon>Geodermatophilales</taxon>
        <taxon>Geodermatophilaceae</taxon>
        <taxon>Geodermatophilus</taxon>
    </lineage>
</organism>
<dbReference type="RefSeq" id="WP_143426583.1">
    <property type="nucleotide sequence ID" value="NZ_JACHXB010000003.1"/>
</dbReference>
<feature type="region of interest" description="Disordered" evidence="1">
    <location>
        <begin position="1"/>
        <end position="57"/>
    </location>
</feature>
<sequence>MRLLATPQPGVRLPPALRFAVERGSNETVPPATPRRSARPGGPPPRGGGPAAQPPELRRFLLRSTAQMTTALALSANTVRGHVRTLQRTLAAPDRDGLVGRARGLGLL</sequence>
<dbReference type="AlphaFoldDB" id="A0A285E8Z9"/>
<evidence type="ECO:0000313" key="3">
    <source>
        <dbReference type="Proteomes" id="UP000219514"/>
    </source>
</evidence>
<keyword evidence="3" id="KW-1185">Reference proteome</keyword>
<gene>
    <name evidence="2" type="ORF">SAMN06893097_102186</name>
</gene>
<reference evidence="2 3" key="1">
    <citation type="submission" date="2017-09" db="EMBL/GenBank/DDBJ databases">
        <authorList>
            <person name="Ehlers B."/>
            <person name="Leendertz F.H."/>
        </authorList>
    </citation>
    <scope>NUCLEOTIDE SEQUENCE [LARGE SCALE GENOMIC DNA]</scope>
    <source>
        <strain evidence="2 3">DSM 46844</strain>
    </source>
</reference>
<evidence type="ECO:0000256" key="1">
    <source>
        <dbReference type="SAM" id="MobiDB-lite"/>
    </source>
</evidence>
<dbReference type="EMBL" id="OBDO01000002">
    <property type="protein sequence ID" value="SNX95487.1"/>
    <property type="molecule type" value="Genomic_DNA"/>
</dbReference>
<evidence type="ECO:0000313" key="2">
    <source>
        <dbReference type="EMBL" id="SNX95487.1"/>
    </source>
</evidence>
<protein>
    <submittedName>
        <fullName evidence="2">Uncharacterized protein</fullName>
    </submittedName>
</protein>
<dbReference type="InterPro" id="IPR036388">
    <property type="entry name" value="WH-like_DNA-bd_sf"/>
</dbReference>
<proteinExistence type="predicted"/>
<dbReference type="Proteomes" id="UP000219514">
    <property type="component" value="Unassembled WGS sequence"/>
</dbReference>
<accession>A0A285E8Z9</accession>